<evidence type="ECO:0000313" key="2">
    <source>
        <dbReference type="Proteomes" id="UP001167796"/>
    </source>
</evidence>
<reference evidence="1" key="1">
    <citation type="submission" date="2023-07" db="EMBL/GenBank/DDBJ databases">
        <authorList>
            <person name="Kim M.K."/>
        </authorList>
    </citation>
    <scope>NUCLEOTIDE SEQUENCE</scope>
    <source>
        <strain evidence="1">M29</strain>
    </source>
</reference>
<sequence length="130" mass="15017">MGNFLDPDDFTPDMLSPRWPIWTYDRLEFHFDADNRLTAIYTDYLAELPHNTRLQVKPWIFAHVEQLTLLYVLRELNAEGIDYEKQTGPLGVGLRLRSGLRLSFTPPDELAAEMAEGPNAFRLMSLCLCE</sequence>
<accession>A0ABT9ABT6</accession>
<name>A0ABT9ABT6_9BACT</name>
<proteinExistence type="predicted"/>
<protein>
    <submittedName>
        <fullName evidence="1">Uncharacterized protein</fullName>
    </submittedName>
</protein>
<comment type="caution">
    <text evidence="1">The sequence shown here is derived from an EMBL/GenBank/DDBJ whole genome shotgun (WGS) entry which is preliminary data.</text>
</comment>
<dbReference type="Proteomes" id="UP001167796">
    <property type="component" value="Unassembled WGS sequence"/>
</dbReference>
<organism evidence="1 2">
    <name type="scientific">Hymenobacter mellowenesis</name>
    <dbReference type="NCBI Taxonomy" id="3063995"/>
    <lineage>
        <taxon>Bacteria</taxon>
        <taxon>Pseudomonadati</taxon>
        <taxon>Bacteroidota</taxon>
        <taxon>Cytophagia</taxon>
        <taxon>Cytophagales</taxon>
        <taxon>Hymenobacteraceae</taxon>
        <taxon>Hymenobacter</taxon>
    </lineage>
</organism>
<gene>
    <name evidence="1" type="ORF">Q5H92_10635</name>
</gene>
<dbReference type="EMBL" id="JAUQSX010000005">
    <property type="protein sequence ID" value="MDO7846814.1"/>
    <property type="molecule type" value="Genomic_DNA"/>
</dbReference>
<keyword evidence="2" id="KW-1185">Reference proteome</keyword>
<evidence type="ECO:0000313" key="1">
    <source>
        <dbReference type="EMBL" id="MDO7846814.1"/>
    </source>
</evidence>